<organism evidence="1">
    <name type="scientific">Catovirus CTV1</name>
    <dbReference type="NCBI Taxonomy" id="1977631"/>
    <lineage>
        <taxon>Viruses</taxon>
        <taxon>Varidnaviria</taxon>
        <taxon>Bamfordvirae</taxon>
        <taxon>Nucleocytoviricota</taxon>
        <taxon>Megaviricetes</taxon>
        <taxon>Imitervirales</taxon>
        <taxon>Mimiviridae</taxon>
        <taxon>Klosneuvirinae</taxon>
        <taxon>Catovirus</taxon>
    </lineage>
</organism>
<name>A0A1V0SB69_9VIRU</name>
<evidence type="ECO:0000313" key="1">
    <source>
        <dbReference type="EMBL" id="ARF08946.1"/>
    </source>
</evidence>
<sequence>MDIIDNLFLSLDHTFEFFQYSKYNDVLKQYNKTLRDFFKIKQEINFEDTLFVFSFSNFVNMILSLILNKKYKISYYPLDAERTSRSSYEDFADSLDNSTDYDYSTVIKKRFKLFKKLLANLKETNEIKIRSLIPIIKHISFGNLVFLEKKCPILFHNIYNVVDCPYTISSGYLLDSFKANNCKVVFHLLKKMNKIKGNKLGKQKIILNYLMNSVKHSAIPQYFEKIKDELLSLIERGITTKNDFKQYMVSHGITSLYDNQEYAEFFIHFLDIDHHQLDLVGIWIDFNNLKLKINPLKIEKGIIDVKRIIQSCFTIDKFQLLQFIDSNKLIEKLVPNFGGFLLFENFTQVINTRNINQIQLCYFDMLLDLFGKFVVESDQEIACGLLSFINSEIQYITNEFAINQKKFPSSLMDIIIHQLIKLNKTTVINFLQKSPVPEFVVSIIKSTFDKYTKTRLHKNPIENGFVDLFIYFQKY</sequence>
<proteinExistence type="predicted"/>
<accession>A0A1V0SB69</accession>
<protein>
    <submittedName>
        <fullName evidence="1">Uncharacterized protein</fullName>
    </submittedName>
</protein>
<dbReference type="EMBL" id="KY684083">
    <property type="protein sequence ID" value="ARF08946.1"/>
    <property type="molecule type" value="Genomic_DNA"/>
</dbReference>
<reference evidence="1" key="1">
    <citation type="journal article" date="2017" name="Science">
        <title>Giant viruses with an expanded complement of translation system components.</title>
        <authorList>
            <person name="Schulz F."/>
            <person name="Yutin N."/>
            <person name="Ivanova N.N."/>
            <person name="Ortega D.R."/>
            <person name="Lee T.K."/>
            <person name="Vierheilig J."/>
            <person name="Daims H."/>
            <person name="Horn M."/>
            <person name="Wagner M."/>
            <person name="Jensen G.J."/>
            <person name="Kyrpides N.C."/>
            <person name="Koonin E.V."/>
            <person name="Woyke T."/>
        </authorList>
    </citation>
    <scope>NUCLEOTIDE SEQUENCE</scope>
    <source>
        <strain evidence="1">CTV1</strain>
    </source>
</reference>
<gene>
    <name evidence="1" type="ORF">Catovirus_1_996</name>
</gene>